<dbReference type="EMBL" id="CP037940">
    <property type="protein sequence ID" value="QBO35078.1"/>
    <property type="molecule type" value="Genomic_DNA"/>
</dbReference>
<evidence type="ECO:0000256" key="3">
    <source>
        <dbReference type="ARBA" id="ARBA00022605"/>
    </source>
</evidence>
<dbReference type="GO" id="GO:0008930">
    <property type="term" value="F:methylthioadenosine nucleosidase activity"/>
    <property type="evidence" value="ECO:0007669"/>
    <property type="project" value="InterPro"/>
</dbReference>
<gene>
    <name evidence="8" type="ORF">EQG49_00725</name>
</gene>
<proteinExistence type="predicted"/>
<dbReference type="FunFam" id="3.40.50.1580:FF:000001">
    <property type="entry name" value="MTA/SAH nucleosidase family protein"/>
    <property type="match status" value="1"/>
</dbReference>
<dbReference type="CDD" id="cd09008">
    <property type="entry name" value="MTAN"/>
    <property type="match status" value="1"/>
</dbReference>
<dbReference type="PANTHER" id="PTHR46832:SF1">
    <property type="entry name" value="5'-METHYLTHIOADENOSINE_S-ADENOSYLHOMOCYSTEINE NUCLEOSIDASE"/>
    <property type="match status" value="1"/>
</dbReference>
<dbReference type="GO" id="GO:0005829">
    <property type="term" value="C:cytosol"/>
    <property type="evidence" value="ECO:0007669"/>
    <property type="project" value="TreeGrafter"/>
</dbReference>
<dbReference type="NCBIfam" id="NF004079">
    <property type="entry name" value="PRK05584.1"/>
    <property type="match status" value="1"/>
</dbReference>
<sequence length="234" mass="24602">MKYGIINAMPEEMVVLEAAMQNEVVTDIHGIKFHEGTIADQAVVVVESGIGKVQAGLTTALLITNFDVDVIINSGSAGAIGGRLQIGDVVVSTETAYHDVDATVFGYVYGQVPQQPARFVADSDLIRKIMAAASTAGLNAVKGLIVTSDSFIASAEQVNHIKEFFPDALSAEMEGASVGQVATQFGVPYVVVRAMSDNADSDAGVTFDEFIVDAGKRSANMLLALFKAEQAANK</sequence>
<organism evidence="8 9">
    <name type="scientific">Periweissella cryptocerci</name>
    <dbReference type="NCBI Taxonomy" id="2506420"/>
    <lineage>
        <taxon>Bacteria</taxon>
        <taxon>Bacillati</taxon>
        <taxon>Bacillota</taxon>
        <taxon>Bacilli</taxon>
        <taxon>Lactobacillales</taxon>
        <taxon>Lactobacillaceae</taxon>
        <taxon>Periweissella</taxon>
    </lineage>
</organism>
<dbReference type="AlphaFoldDB" id="A0A4P6YR31"/>
<dbReference type="InterPro" id="IPR010049">
    <property type="entry name" value="MTA_SAH_Nsdase"/>
</dbReference>
<dbReference type="GO" id="GO:0019284">
    <property type="term" value="P:L-methionine salvage from S-adenosylmethionine"/>
    <property type="evidence" value="ECO:0007669"/>
    <property type="project" value="TreeGrafter"/>
</dbReference>
<evidence type="ECO:0000313" key="9">
    <source>
        <dbReference type="Proteomes" id="UP000292886"/>
    </source>
</evidence>
<keyword evidence="5" id="KW-0486">Methionine biosynthesis</keyword>
<dbReference type="GO" id="GO:0009164">
    <property type="term" value="P:nucleoside catabolic process"/>
    <property type="evidence" value="ECO:0007669"/>
    <property type="project" value="InterPro"/>
</dbReference>
<dbReference type="RefSeq" id="WP_133362158.1">
    <property type="nucleotide sequence ID" value="NZ_CP037940.1"/>
</dbReference>
<dbReference type="GO" id="GO:0019509">
    <property type="term" value="P:L-methionine salvage from methylthioadenosine"/>
    <property type="evidence" value="ECO:0007669"/>
    <property type="project" value="UniProtKB-UniPathway"/>
</dbReference>
<dbReference type="Proteomes" id="UP000292886">
    <property type="component" value="Chromosome"/>
</dbReference>
<name>A0A4P6YR31_9LACO</name>
<evidence type="ECO:0000313" key="8">
    <source>
        <dbReference type="EMBL" id="QBO35078.1"/>
    </source>
</evidence>
<dbReference type="OrthoDB" id="9792278at2"/>
<feature type="domain" description="Nucleoside phosphorylase" evidence="7">
    <location>
        <begin position="2"/>
        <end position="226"/>
    </location>
</feature>
<evidence type="ECO:0000259" key="7">
    <source>
        <dbReference type="Pfam" id="PF01048"/>
    </source>
</evidence>
<keyword evidence="9" id="KW-1185">Reference proteome</keyword>
<dbReference type="InterPro" id="IPR000845">
    <property type="entry name" value="Nucleoside_phosphorylase_d"/>
</dbReference>
<evidence type="ECO:0000256" key="6">
    <source>
        <dbReference type="ARBA" id="ARBA00050313"/>
    </source>
</evidence>
<evidence type="ECO:0000256" key="1">
    <source>
        <dbReference type="ARBA" id="ARBA00004945"/>
    </source>
</evidence>
<keyword evidence="4 8" id="KW-0378">Hydrolase</keyword>
<comment type="catalytic activity">
    <reaction evidence="6">
        <text>5'-deoxyadenosine + H2O = 5-deoxy-D-ribose + adenine</text>
        <dbReference type="Rhea" id="RHEA:29859"/>
        <dbReference type="ChEBI" id="CHEBI:15377"/>
        <dbReference type="ChEBI" id="CHEBI:16708"/>
        <dbReference type="ChEBI" id="CHEBI:17319"/>
        <dbReference type="ChEBI" id="CHEBI:149540"/>
        <dbReference type="EC" id="3.2.2.9"/>
    </reaction>
    <physiologicalReaction direction="left-to-right" evidence="6">
        <dbReference type="Rhea" id="RHEA:29860"/>
    </physiologicalReaction>
</comment>
<evidence type="ECO:0000256" key="2">
    <source>
        <dbReference type="ARBA" id="ARBA00011974"/>
    </source>
</evidence>
<comment type="pathway">
    <text evidence="1">Amino-acid biosynthesis; L-methionine biosynthesis via salvage pathway; S-methyl-5-thio-alpha-D-ribose 1-phosphate from S-methyl-5'-thioadenosine (hydrolase route): step 1/2.</text>
</comment>
<dbReference type="SUPFAM" id="SSF53167">
    <property type="entry name" value="Purine and uridine phosphorylases"/>
    <property type="match status" value="1"/>
</dbReference>
<accession>A0A4P6YR31</accession>
<dbReference type="PANTHER" id="PTHR46832">
    <property type="entry name" value="5'-METHYLTHIOADENOSINE/S-ADENOSYLHOMOCYSTEINE NUCLEOSIDASE"/>
    <property type="match status" value="1"/>
</dbReference>
<keyword evidence="8" id="KW-0326">Glycosidase</keyword>
<dbReference type="GO" id="GO:0008782">
    <property type="term" value="F:adenosylhomocysteine nucleosidase activity"/>
    <property type="evidence" value="ECO:0007669"/>
    <property type="project" value="UniProtKB-EC"/>
</dbReference>
<dbReference type="Pfam" id="PF01048">
    <property type="entry name" value="PNP_UDP_1"/>
    <property type="match status" value="1"/>
</dbReference>
<dbReference type="EC" id="3.2.2.9" evidence="2"/>
<dbReference type="KEGG" id="wei:EQG49_00725"/>
<dbReference type="InterPro" id="IPR035994">
    <property type="entry name" value="Nucleoside_phosphorylase_sf"/>
</dbReference>
<dbReference type="Gene3D" id="3.40.50.1580">
    <property type="entry name" value="Nucleoside phosphorylase domain"/>
    <property type="match status" value="1"/>
</dbReference>
<protein>
    <recommendedName>
        <fullName evidence="2">adenosylhomocysteine nucleosidase</fullName>
        <ecNumber evidence="2">3.2.2.9</ecNumber>
    </recommendedName>
</protein>
<keyword evidence="3" id="KW-0028">Amino-acid biosynthesis</keyword>
<dbReference type="NCBIfam" id="TIGR01704">
    <property type="entry name" value="MTA_SAH-Nsdase"/>
    <property type="match status" value="1"/>
</dbReference>
<evidence type="ECO:0000256" key="4">
    <source>
        <dbReference type="ARBA" id="ARBA00022801"/>
    </source>
</evidence>
<evidence type="ECO:0000256" key="5">
    <source>
        <dbReference type="ARBA" id="ARBA00023167"/>
    </source>
</evidence>
<reference evidence="9" key="1">
    <citation type="submission" date="2019-03" db="EMBL/GenBank/DDBJ databases">
        <title>Weissella sp. 26KH-42 Genome sequencing.</title>
        <authorList>
            <person name="Heo J."/>
            <person name="Kim S.-J."/>
            <person name="Kim J.-S."/>
            <person name="Hong S.-B."/>
            <person name="Kwon S.-W."/>
        </authorList>
    </citation>
    <scope>NUCLEOTIDE SEQUENCE [LARGE SCALE GENOMIC DNA]</scope>
    <source>
        <strain evidence="9">26KH-42</strain>
    </source>
</reference>
<dbReference type="UniPathway" id="UPA00904">
    <property type="reaction ID" value="UER00871"/>
</dbReference>